<feature type="transmembrane region" description="Helical" evidence="6">
    <location>
        <begin position="415"/>
        <end position="431"/>
    </location>
</feature>
<feature type="transmembrane region" description="Helical" evidence="6">
    <location>
        <begin position="379"/>
        <end position="403"/>
    </location>
</feature>
<feature type="transmembrane region" description="Helical" evidence="6">
    <location>
        <begin position="323"/>
        <end position="343"/>
    </location>
</feature>
<protein>
    <submittedName>
        <fullName evidence="7">MFS general substrate transporter</fullName>
    </submittedName>
</protein>
<dbReference type="PANTHER" id="PTHR10924:SF6">
    <property type="entry name" value="SOLUTE CARRIER FAMILY 49 MEMBER A3"/>
    <property type="match status" value="1"/>
</dbReference>
<dbReference type="InterPro" id="IPR049680">
    <property type="entry name" value="FLVCR1-2_SLC49-like"/>
</dbReference>
<feature type="transmembrane region" description="Helical" evidence="6">
    <location>
        <begin position="48"/>
        <end position="81"/>
    </location>
</feature>
<keyword evidence="2 6" id="KW-0812">Transmembrane</keyword>
<dbReference type="Gene3D" id="1.20.1250.20">
    <property type="entry name" value="MFS general substrate transporter like domains"/>
    <property type="match status" value="2"/>
</dbReference>
<dbReference type="OrthoDB" id="422206at2759"/>
<evidence type="ECO:0000256" key="3">
    <source>
        <dbReference type="ARBA" id="ARBA00022989"/>
    </source>
</evidence>
<dbReference type="GO" id="GO:0016020">
    <property type="term" value="C:membrane"/>
    <property type="evidence" value="ECO:0007669"/>
    <property type="project" value="UniProtKB-SubCell"/>
</dbReference>
<evidence type="ECO:0000313" key="8">
    <source>
        <dbReference type="Proteomes" id="UP000623467"/>
    </source>
</evidence>
<feature type="transmembrane region" description="Helical" evidence="6">
    <location>
        <begin position="451"/>
        <end position="468"/>
    </location>
</feature>
<keyword evidence="3 6" id="KW-1133">Transmembrane helix</keyword>
<comment type="caution">
    <text evidence="7">The sequence shown here is derived from an EMBL/GenBank/DDBJ whole genome shotgun (WGS) entry which is preliminary data.</text>
</comment>
<sequence length="500" mass="53886">MDAHDESPTLSSEAKKELYDGQPAATEVVSVHSATADYRLYKRRFVGIVGLASSSSLPVGLVLFFLQIVLNVVSGMTWPWFGPISNNMVAEFGITLDEVNWLGNVMACIYLPVSLLVPEVNRRYGIRRCCDIGAVALLISAWVRYASTPHSLSSRSAFVLLFFGQFFAAIAQPIFQVLGPKYSETWFDLQGRTTATMILSIANPIGGALGQLLSPIVGNTRQSILVLGIMSSVAAPFVFLISAAPPTPPTYSASKKAPGLLSLLRVMVNKGRPTDPTMSFRERIDFTIIFFVFGVLAAAVNVFGILTGEILQPVGYSSDSAGFMGATLILSGIIAAIITAPLFDRVFTTHLAITAKVLVPILGVAWLVFIWVVRPNNAGAVYALCAIVGIASVTMLPVGLELACEVTRNADGSSALLWFACNGLAIIFILVEGALRAGPDANPPLNMRRALIFNGTVVLTICCSIFFMRGKQTRKQLDQEKRRQPISLQTRKPAEPVGEP</sequence>
<feature type="transmembrane region" description="Helical" evidence="6">
    <location>
        <begin position="101"/>
        <end position="117"/>
    </location>
</feature>
<evidence type="ECO:0000256" key="5">
    <source>
        <dbReference type="SAM" id="MobiDB-lite"/>
    </source>
</evidence>
<feature type="transmembrane region" description="Helical" evidence="6">
    <location>
        <begin position="355"/>
        <end position="373"/>
    </location>
</feature>
<dbReference type="InterPro" id="IPR036259">
    <property type="entry name" value="MFS_trans_sf"/>
</dbReference>
<evidence type="ECO:0000256" key="1">
    <source>
        <dbReference type="ARBA" id="ARBA00004141"/>
    </source>
</evidence>
<reference evidence="7" key="1">
    <citation type="submission" date="2020-05" db="EMBL/GenBank/DDBJ databases">
        <title>Mycena genomes resolve the evolution of fungal bioluminescence.</title>
        <authorList>
            <person name="Tsai I.J."/>
        </authorList>
    </citation>
    <scope>NUCLEOTIDE SEQUENCE</scope>
    <source>
        <strain evidence="7">160909Yilan</strain>
    </source>
</reference>
<feature type="region of interest" description="Disordered" evidence="5">
    <location>
        <begin position="476"/>
        <end position="500"/>
    </location>
</feature>
<dbReference type="Pfam" id="PF07690">
    <property type="entry name" value="MFS_1"/>
    <property type="match status" value="1"/>
</dbReference>
<gene>
    <name evidence="7" type="ORF">MSAN_00024900</name>
</gene>
<evidence type="ECO:0000256" key="2">
    <source>
        <dbReference type="ARBA" id="ARBA00022692"/>
    </source>
</evidence>
<feature type="transmembrane region" description="Helical" evidence="6">
    <location>
        <begin position="224"/>
        <end position="244"/>
    </location>
</feature>
<proteinExistence type="predicted"/>
<dbReference type="AlphaFoldDB" id="A0A8H6ZGZ1"/>
<dbReference type="GO" id="GO:0022857">
    <property type="term" value="F:transmembrane transporter activity"/>
    <property type="evidence" value="ECO:0007669"/>
    <property type="project" value="InterPro"/>
</dbReference>
<feature type="transmembrane region" description="Helical" evidence="6">
    <location>
        <begin position="196"/>
        <end position="218"/>
    </location>
</feature>
<comment type="subcellular location">
    <subcellularLocation>
        <location evidence="1">Membrane</location>
        <topology evidence="1">Multi-pass membrane protein</topology>
    </subcellularLocation>
</comment>
<accession>A0A8H6ZGZ1</accession>
<name>A0A8H6ZGZ1_9AGAR</name>
<dbReference type="Proteomes" id="UP000623467">
    <property type="component" value="Unassembled WGS sequence"/>
</dbReference>
<dbReference type="PANTHER" id="PTHR10924">
    <property type="entry name" value="MAJOR FACILITATOR SUPERFAMILY PROTEIN-RELATED"/>
    <property type="match status" value="1"/>
</dbReference>
<keyword evidence="4 6" id="KW-0472">Membrane</keyword>
<organism evidence="7 8">
    <name type="scientific">Mycena sanguinolenta</name>
    <dbReference type="NCBI Taxonomy" id="230812"/>
    <lineage>
        <taxon>Eukaryota</taxon>
        <taxon>Fungi</taxon>
        <taxon>Dikarya</taxon>
        <taxon>Basidiomycota</taxon>
        <taxon>Agaricomycotina</taxon>
        <taxon>Agaricomycetes</taxon>
        <taxon>Agaricomycetidae</taxon>
        <taxon>Agaricales</taxon>
        <taxon>Marasmiineae</taxon>
        <taxon>Mycenaceae</taxon>
        <taxon>Mycena</taxon>
    </lineage>
</organism>
<dbReference type="InterPro" id="IPR011701">
    <property type="entry name" value="MFS"/>
</dbReference>
<feature type="transmembrane region" description="Helical" evidence="6">
    <location>
        <begin position="157"/>
        <end position="175"/>
    </location>
</feature>
<dbReference type="EMBL" id="JACAZH010000001">
    <property type="protein sequence ID" value="KAF7376101.1"/>
    <property type="molecule type" value="Genomic_DNA"/>
</dbReference>
<keyword evidence="8" id="KW-1185">Reference proteome</keyword>
<evidence type="ECO:0000256" key="6">
    <source>
        <dbReference type="SAM" id="Phobius"/>
    </source>
</evidence>
<evidence type="ECO:0000313" key="7">
    <source>
        <dbReference type="EMBL" id="KAF7376101.1"/>
    </source>
</evidence>
<dbReference type="SUPFAM" id="SSF103473">
    <property type="entry name" value="MFS general substrate transporter"/>
    <property type="match status" value="1"/>
</dbReference>
<feature type="transmembrane region" description="Helical" evidence="6">
    <location>
        <begin position="288"/>
        <end position="311"/>
    </location>
</feature>
<evidence type="ECO:0000256" key="4">
    <source>
        <dbReference type="ARBA" id="ARBA00023136"/>
    </source>
</evidence>